<dbReference type="NCBIfam" id="TIGR01145">
    <property type="entry name" value="ATP_synt_delta"/>
    <property type="match status" value="1"/>
</dbReference>
<dbReference type="GO" id="GO:0045259">
    <property type="term" value="C:proton-transporting ATP synthase complex"/>
    <property type="evidence" value="ECO:0007669"/>
    <property type="project" value="UniProtKB-KW"/>
</dbReference>
<dbReference type="InterPro" id="IPR020781">
    <property type="entry name" value="ATPase_OSCP/d_CS"/>
</dbReference>
<accession>A0A9D1XTS2</accession>
<dbReference type="PROSITE" id="PS00389">
    <property type="entry name" value="ATPASE_DELTA"/>
    <property type="match status" value="1"/>
</dbReference>
<gene>
    <name evidence="7" type="primary">atpH</name>
    <name evidence="8" type="ORF">H9848_12035</name>
</gene>
<comment type="similarity">
    <text evidence="7">Belongs to the ATPase delta chain family.</text>
</comment>
<evidence type="ECO:0000256" key="1">
    <source>
        <dbReference type="ARBA" id="ARBA00004370"/>
    </source>
</evidence>
<evidence type="ECO:0000313" key="9">
    <source>
        <dbReference type="Proteomes" id="UP000823847"/>
    </source>
</evidence>
<evidence type="ECO:0000256" key="7">
    <source>
        <dbReference type="HAMAP-Rule" id="MF_01416"/>
    </source>
</evidence>
<dbReference type="GO" id="GO:0046933">
    <property type="term" value="F:proton-transporting ATP synthase activity, rotational mechanism"/>
    <property type="evidence" value="ECO:0007669"/>
    <property type="project" value="UniProtKB-UniRule"/>
</dbReference>
<dbReference type="Pfam" id="PF00213">
    <property type="entry name" value="OSCP"/>
    <property type="match status" value="1"/>
</dbReference>
<keyword evidence="4 7" id="KW-0406">Ion transport</keyword>
<keyword evidence="7" id="KW-1003">Cell membrane</keyword>
<dbReference type="NCBIfam" id="NF009964">
    <property type="entry name" value="PRK13429.1-3"/>
    <property type="match status" value="1"/>
</dbReference>
<sequence>MDIGTISSRYAKALFSLAKDKGMEDRVYENMRTLAESFAAEPGLKGALSNPIVSAADKERLLKAAGGLQVSDLYMRFIRLALQHKREALLPLIAYIYIRLYRTEKKITRVLFDTAVPVDEEIKAHLEKKLKEETGSTIEFSGRVQPELIGGFRLRVGNYRIDASYATQLRDIHAGLLKNR</sequence>
<name>A0A9D1XTS2_9BACT</name>
<dbReference type="InterPro" id="IPR026015">
    <property type="entry name" value="ATP_synth_OSCP/delta_N_sf"/>
</dbReference>
<keyword evidence="7" id="KW-0139">CF(1)</keyword>
<evidence type="ECO:0000313" key="8">
    <source>
        <dbReference type="EMBL" id="HIX87315.1"/>
    </source>
</evidence>
<evidence type="ECO:0000256" key="4">
    <source>
        <dbReference type="ARBA" id="ARBA00023065"/>
    </source>
</evidence>
<keyword evidence="3 7" id="KW-0375">Hydrogen ion transport</keyword>
<comment type="function">
    <text evidence="7">This protein is part of the stalk that links CF(0) to CF(1). It either transmits conformational changes from CF(0) to CF(1) or is implicated in proton conduction.</text>
</comment>
<keyword evidence="5 7" id="KW-0472">Membrane</keyword>
<dbReference type="InterPro" id="IPR000711">
    <property type="entry name" value="ATPase_OSCP/dsu"/>
</dbReference>
<comment type="caution">
    <text evidence="8">The sequence shown here is derived from an EMBL/GenBank/DDBJ whole genome shotgun (WGS) entry which is preliminary data.</text>
</comment>
<dbReference type="EMBL" id="DXEN01000088">
    <property type="protein sequence ID" value="HIX87315.1"/>
    <property type="molecule type" value="Genomic_DNA"/>
</dbReference>
<dbReference type="GO" id="GO:0005886">
    <property type="term" value="C:plasma membrane"/>
    <property type="evidence" value="ECO:0007669"/>
    <property type="project" value="UniProtKB-SubCell"/>
</dbReference>
<protein>
    <recommendedName>
        <fullName evidence="7">ATP synthase subunit delta</fullName>
    </recommendedName>
    <alternativeName>
        <fullName evidence="7">ATP synthase F(1) sector subunit delta</fullName>
    </alternativeName>
    <alternativeName>
        <fullName evidence="7">F-type ATPase subunit delta</fullName>
        <shortName evidence="7">F-ATPase subunit delta</shortName>
    </alternativeName>
</protein>
<keyword evidence="6 7" id="KW-0066">ATP synthesis</keyword>
<dbReference type="SUPFAM" id="SSF47928">
    <property type="entry name" value="N-terminal domain of the delta subunit of the F1F0-ATP synthase"/>
    <property type="match status" value="1"/>
</dbReference>
<proteinExistence type="inferred from homology"/>
<dbReference type="HAMAP" id="MF_01416">
    <property type="entry name" value="ATP_synth_delta_bact"/>
    <property type="match status" value="1"/>
</dbReference>
<reference evidence="8" key="2">
    <citation type="submission" date="2021-04" db="EMBL/GenBank/DDBJ databases">
        <authorList>
            <person name="Gilroy R."/>
        </authorList>
    </citation>
    <scope>NUCLEOTIDE SEQUENCE</scope>
    <source>
        <strain evidence="8">ChiHecec2B26-12326</strain>
    </source>
</reference>
<dbReference type="Gene3D" id="1.10.520.20">
    <property type="entry name" value="N-terminal domain of the delta subunit of the F1F0-ATP synthase"/>
    <property type="match status" value="1"/>
</dbReference>
<evidence type="ECO:0000256" key="3">
    <source>
        <dbReference type="ARBA" id="ARBA00022781"/>
    </source>
</evidence>
<dbReference type="PANTHER" id="PTHR11910">
    <property type="entry name" value="ATP SYNTHASE DELTA CHAIN"/>
    <property type="match status" value="1"/>
</dbReference>
<comment type="subcellular location">
    <subcellularLocation>
        <location evidence="7">Cell membrane</location>
        <topology evidence="7">Peripheral membrane protein</topology>
    </subcellularLocation>
    <subcellularLocation>
        <location evidence="1">Membrane</location>
    </subcellularLocation>
</comment>
<dbReference type="PRINTS" id="PR00125">
    <property type="entry name" value="ATPASEDELTA"/>
</dbReference>
<dbReference type="Proteomes" id="UP000823847">
    <property type="component" value="Unassembled WGS sequence"/>
</dbReference>
<keyword evidence="2 7" id="KW-0813">Transport</keyword>
<dbReference type="AlphaFoldDB" id="A0A9D1XTS2"/>
<comment type="function">
    <text evidence="7">F(1)F(0) ATP synthase produces ATP from ADP in the presence of a proton or sodium gradient. F-type ATPases consist of two structural domains, F(1) containing the extramembraneous catalytic core and F(0) containing the membrane proton channel, linked together by a central stalk and a peripheral stalk. During catalysis, ATP synthesis in the catalytic domain of F(1) is coupled via a rotary mechanism of the central stalk subunits to proton translocation.</text>
</comment>
<reference evidence="8" key="1">
    <citation type="journal article" date="2021" name="PeerJ">
        <title>Extensive microbial diversity within the chicken gut microbiome revealed by metagenomics and culture.</title>
        <authorList>
            <person name="Gilroy R."/>
            <person name="Ravi A."/>
            <person name="Getino M."/>
            <person name="Pursley I."/>
            <person name="Horton D.L."/>
            <person name="Alikhan N.F."/>
            <person name="Baker D."/>
            <person name="Gharbi K."/>
            <person name="Hall N."/>
            <person name="Watson M."/>
            <person name="Adriaenssens E.M."/>
            <person name="Foster-Nyarko E."/>
            <person name="Jarju S."/>
            <person name="Secka A."/>
            <person name="Antonio M."/>
            <person name="Oren A."/>
            <person name="Chaudhuri R.R."/>
            <person name="La Ragione R."/>
            <person name="Hildebrand F."/>
            <person name="Pallen M.J."/>
        </authorList>
    </citation>
    <scope>NUCLEOTIDE SEQUENCE</scope>
    <source>
        <strain evidence="8">ChiHecec2B26-12326</strain>
    </source>
</reference>
<evidence type="ECO:0000256" key="2">
    <source>
        <dbReference type="ARBA" id="ARBA00022448"/>
    </source>
</evidence>
<organism evidence="8 9">
    <name type="scientific">Candidatus Parabacteroides intestinigallinarum</name>
    <dbReference type="NCBI Taxonomy" id="2838722"/>
    <lineage>
        <taxon>Bacteria</taxon>
        <taxon>Pseudomonadati</taxon>
        <taxon>Bacteroidota</taxon>
        <taxon>Bacteroidia</taxon>
        <taxon>Bacteroidales</taxon>
        <taxon>Tannerellaceae</taxon>
        <taxon>Parabacteroides</taxon>
    </lineage>
</organism>
<evidence type="ECO:0000256" key="5">
    <source>
        <dbReference type="ARBA" id="ARBA00023136"/>
    </source>
</evidence>
<evidence type="ECO:0000256" key="6">
    <source>
        <dbReference type="ARBA" id="ARBA00023310"/>
    </source>
</evidence>